<dbReference type="Gene3D" id="3.40.50.10140">
    <property type="entry name" value="Toll/interleukin-1 receptor homology (TIR) domain"/>
    <property type="match status" value="1"/>
</dbReference>
<keyword evidence="5" id="KW-0812">Transmembrane</keyword>
<feature type="compositionally biased region" description="Basic and acidic residues" evidence="4">
    <location>
        <begin position="338"/>
        <end position="352"/>
    </location>
</feature>
<feature type="region of interest" description="Disordered" evidence="4">
    <location>
        <begin position="233"/>
        <end position="412"/>
    </location>
</feature>
<dbReference type="RefSeq" id="WP_282764069.1">
    <property type="nucleotide sequence ID" value="NZ_JASCTH010000023.1"/>
</dbReference>
<feature type="compositionally biased region" description="Basic and acidic residues" evidence="4">
    <location>
        <begin position="299"/>
        <end position="319"/>
    </location>
</feature>
<feature type="compositionally biased region" description="Low complexity" evidence="4">
    <location>
        <begin position="247"/>
        <end position="257"/>
    </location>
</feature>
<dbReference type="Gene3D" id="2.130.10.10">
    <property type="entry name" value="YVTN repeat-like/Quinoprotein amine dehydrogenase"/>
    <property type="match status" value="3"/>
</dbReference>
<dbReference type="SMART" id="SM00320">
    <property type="entry name" value="WD40"/>
    <property type="match status" value="12"/>
</dbReference>
<evidence type="ECO:0000256" key="1">
    <source>
        <dbReference type="ARBA" id="ARBA00022574"/>
    </source>
</evidence>
<dbReference type="Pfam" id="PF00400">
    <property type="entry name" value="WD40"/>
    <property type="match status" value="3"/>
</dbReference>
<dbReference type="InterPro" id="IPR011047">
    <property type="entry name" value="Quinoprotein_ADH-like_sf"/>
</dbReference>
<dbReference type="SUPFAM" id="SSF101908">
    <property type="entry name" value="Putative isomerase YbhE"/>
    <property type="match status" value="1"/>
</dbReference>
<dbReference type="PROSITE" id="PS50294">
    <property type="entry name" value="WD_REPEATS_REGION"/>
    <property type="match status" value="2"/>
</dbReference>
<name>A0ABT6WTI7_9ACTN</name>
<dbReference type="PROSITE" id="PS00678">
    <property type="entry name" value="WD_REPEATS_1"/>
    <property type="match status" value="2"/>
</dbReference>
<dbReference type="PANTHER" id="PTHR19848">
    <property type="entry name" value="WD40 REPEAT PROTEIN"/>
    <property type="match status" value="1"/>
</dbReference>
<comment type="caution">
    <text evidence="7">The sequence shown here is derived from an EMBL/GenBank/DDBJ whole genome shotgun (WGS) entry which is preliminary data.</text>
</comment>
<evidence type="ECO:0000256" key="2">
    <source>
        <dbReference type="ARBA" id="ARBA00022737"/>
    </source>
</evidence>
<keyword evidence="5" id="KW-1133">Transmembrane helix</keyword>
<feature type="repeat" description="WD" evidence="3">
    <location>
        <begin position="564"/>
        <end position="590"/>
    </location>
</feature>
<feature type="domain" description="TIR" evidence="6">
    <location>
        <begin position="1"/>
        <end position="126"/>
    </location>
</feature>
<evidence type="ECO:0000259" key="6">
    <source>
        <dbReference type="PROSITE" id="PS50104"/>
    </source>
</evidence>
<dbReference type="EMBL" id="JASCTH010000023">
    <property type="protein sequence ID" value="MDI6103062.1"/>
    <property type="molecule type" value="Genomic_DNA"/>
</dbReference>
<dbReference type="Pfam" id="PF13676">
    <property type="entry name" value="TIR_2"/>
    <property type="match status" value="1"/>
</dbReference>
<dbReference type="SUPFAM" id="SSF50998">
    <property type="entry name" value="Quinoprotein alcohol dehydrogenase-like"/>
    <property type="match status" value="1"/>
</dbReference>
<organism evidence="7 8">
    <name type="scientific">Actinoplanes sandaracinus</name>
    <dbReference type="NCBI Taxonomy" id="3045177"/>
    <lineage>
        <taxon>Bacteria</taxon>
        <taxon>Bacillati</taxon>
        <taxon>Actinomycetota</taxon>
        <taxon>Actinomycetes</taxon>
        <taxon>Micromonosporales</taxon>
        <taxon>Micromonosporaceae</taxon>
        <taxon>Actinoplanes</taxon>
    </lineage>
</organism>
<dbReference type="Proteomes" id="UP001241758">
    <property type="component" value="Unassembled WGS sequence"/>
</dbReference>
<protein>
    <submittedName>
        <fullName evidence="7">TIR domain-containing protein</fullName>
    </submittedName>
</protein>
<keyword evidence="8" id="KW-1185">Reference proteome</keyword>
<evidence type="ECO:0000313" key="8">
    <source>
        <dbReference type="Proteomes" id="UP001241758"/>
    </source>
</evidence>
<evidence type="ECO:0000256" key="4">
    <source>
        <dbReference type="SAM" id="MobiDB-lite"/>
    </source>
</evidence>
<feature type="compositionally biased region" description="Basic and acidic residues" evidence="4">
    <location>
        <begin position="258"/>
        <end position="270"/>
    </location>
</feature>
<feature type="compositionally biased region" description="Low complexity" evidence="4">
    <location>
        <begin position="280"/>
        <end position="296"/>
    </location>
</feature>
<feature type="repeat" description="WD" evidence="3">
    <location>
        <begin position="1012"/>
        <end position="1053"/>
    </location>
</feature>
<evidence type="ECO:0000256" key="3">
    <source>
        <dbReference type="PROSITE-ProRule" id="PRU00221"/>
    </source>
</evidence>
<dbReference type="InterPro" id="IPR015943">
    <property type="entry name" value="WD40/YVTN_repeat-like_dom_sf"/>
</dbReference>
<keyword evidence="5" id="KW-0472">Membrane</keyword>
<proteinExistence type="predicted"/>
<keyword evidence="1 3" id="KW-0853">WD repeat</keyword>
<dbReference type="SUPFAM" id="SSF52200">
    <property type="entry name" value="Toll/Interleukin receptor TIR domain"/>
    <property type="match status" value="1"/>
</dbReference>
<gene>
    <name evidence="7" type="ORF">QLQ12_31055</name>
</gene>
<dbReference type="InterPro" id="IPR019775">
    <property type="entry name" value="WD40_repeat_CS"/>
</dbReference>
<dbReference type="InterPro" id="IPR000157">
    <property type="entry name" value="TIR_dom"/>
</dbReference>
<dbReference type="InterPro" id="IPR001680">
    <property type="entry name" value="WD40_rpt"/>
</dbReference>
<reference evidence="7 8" key="1">
    <citation type="submission" date="2023-05" db="EMBL/GenBank/DDBJ databases">
        <title>Actinoplanes sp. NEAU-A12 genome sequencing.</title>
        <authorList>
            <person name="Wang Z.-S."/>
        </authorList>
    </citation>
    <scope>NUCLEOTIDE SEQUENCE [LARGE SCALE GENOMIC DNA]</scope>
    <source>
        <strain evidence="7 8">NEAU-A12</strain>
    </source>
</reference>
<dbReference type="PANTHER" id="PTHR19848:SF8">
    <property type="entry name" value="F-BOX AND WD REPEAT DOMAIN CONTAINING 7"/>
    <property type="match status" value="1"/>
</dbReference>
<dbReference type="InterPro" id="IPR035897">
    <property type="entry name" value="Toll_tir_struct_dom_sf"/>
</dbReference>
<feature type="compositionally biased region" description="Basic and acidic residues" evidence="4">
    <location>
        <begin position="370"/>
        <end position="412"/>
    </location>
</feature>
<keyword evidence="2" id="KW-0677">Repeat</keyword>
<sequence>MPFDGFISYSHAADGRLAPAVQRGLHRLAKPWHRRRALWIFRDQTGLAVTPKLWTSIQEALDGSKYFVLLASPEAARSPWVNREIEHWLATKSPDRILPVVTDGEWLWDPGTRDFTRESSAVPETLRGVFAEEPLYLDLRWARDDLHLSLQHVRFRDAIAQLAAPMHGVSKDELEGEDVRQHRRARRLSTVAATMLVLLTVVASLSGVVAVRNADRANAAAVEARLQQQLASQQRSTAEQATEESQRQQAIAQVQQERAQKAGAETRRQEQLASHHQALAEDAATKAKQQQALAEDAAAEAKREQANAERHRAEAERQKASAKQQKANAERQQSAAKDAAEEAARQKADAERQAANARYQQDLADQATARAKEQEKIAEQHRELARKADEERKRQEQFAREAKEETRRQREAAELQQRIVINQRLMGRARAMITDDPKKALMLGVAAQRLHDDANTREQLSHLTMATTYAGNLSDVIDVEALAGQFVATTGAGGTVSLWDTADPAKPVRLAVLPSDGTADKTLAVSRDGRTLVVFDGRPEAARWDVTDPVHPVRMTSLTDAGGITAVNFSPDGRTVATSNRDRNTVLWDVTGAAPAALSTLTGAYPMKFSPDGRAAVTSGDTIIAWDVTDPASPVQGGALTVDWGDKVVDADIVFNPKLPLVAIEGPGDYVYLFDVTDPARPLMCDSESGGPGDTTRTSMAFSSEGDMLAIGNSDGTTMVFGVEYRPGWTRLSSQIAALTARGGPVRSMTFSLDGRTLITAGDRFTATLWNPRGRYARQPIATITGPFPGRLVGLAFGPDSRSLIAAGQDGTAVPWDLTDPARPVQRDLLPLRSGALVGTMLSKDGRTMVVVGSDNVVTMLDMTRPAEPVVLSRISEAGTAVWSATLSDDGRTMAVGRADGRTALWDLTDRERPAKLADLALRKSVSSIAFTPDARTLAVGEGSYVSLWNLADRSAPVRLTSIPLSDYVGYTASTLEFSPDGRTLAMGTNNAGATVLWDVADPSQPRRTALLPSPASQILWVSFSPDGRTLATSGLDNSMALWDISDPNTPLRFAMIKSPDLQTFHMAFSPDGRTLAAGGVLSAATRNITLWDATVPPDLAADPVRRACAVTGRGLSADEWARYVPELPHQPTC</sequence>
<dbReference type="PROSITE" id="PS50104">
    <property type="entry name" value="TIR"/>
    <property type="match status" value="1"/>
</dbReference>
<evidence type="ECO:0000313" key="7">
    <source>
        <dbReference type="EMBL" id="MDI6103062.1"/>
    </source>
</evidence>
<evidence type="ECO:0000256" key="5">
    <source>
        <dbReference type="SAM" id="Phobius"/>
    </source>
</evidence>
<dbReference type="SMART" id="SM00255">
    <property type="entry name" value="TIR"/>
    <property type="match status" value="1"/>
</dbReference>
<feature type="transmembrane region" description="Helical" evidence="5">
    <location>
        <begin position="190"/>
        <end position="211"/>
    </location>
</feature>
<dbReference type="PROSITE" id="PS50082">
    <property type="entry name" value="WD_REPEATS_2"/>
    <property type="match status" value="2"/>
</dbReference>
<accession>A0ABT6WTI7</accession>